<proteinExistence type="predicted"/>
<evidence type="ECO:0000256" key="1">
    <source>
        <dbReference type="ARBA" id="ARBA00023186"/>
    </source>
</evidence>
<dbReference type="PRINTS" id="PR00625">
    <property type="entry name" value="JDOMAIN"/>
</dbReference>
<dbReference type="FunFam" id="2.60.260.20:FF:000013">
    <property type="entry name" value="DnaJ subfamily B member 11"/>
    <property type="match status" value="1"/>
</dbReference>
<dbReference type="Gene3D" id="2.60.260.20">
    <property type="entry name" value="Urease metallochaperone UreE, N-terminal domain"/>
    <property type="match status" value="2"/>
</dbReference>
<accession>A0A1A0MB95</accession>
<dbReference type="SUPFAM" id="SSF46565">
    <property type="entry name" value="Chaperone J-domain"/>
    <property type="match status" value="1"/>
</dbReference>
<sequence>MARDYYEVLGVSRDASADQLQQAFRTLARKYHPDVNKDPAAEDRFKEINEAYHVLSDPDTRKRYDRFGDDFRQVPEDWEERATASAGGFGGAGRSGARVRYGQGFGGAGGGINIEDLFGDMFGGGGGFGPIPGADQEAVLELTVEEAYRGGKRDISLDGRKYGVNVPAGVVDGQRIRLAGEGGRGSRDGPAGDLYLKVRIKPHPQFRLDGRDVTVDLPVAPWEAVLGTTVAVRTPGGEAKVKVPQGSSTGRRLRLRGEGMPNPRGAAGDLYAEIKVMVPPKPTAREHELFEQLAAVSTFDPRRGR</sequence>
<name>A0A1A0MB95_MYCMU</name>
<dbReference type="Gene3D" id="1.10.287.110">
    <property type="entry name" value="DnaJ domain"/>
    <property type="match status" value="1"/>
</dbReference>
<dbReference type="CDD" id="cd06257">
    <property type="entry name" value="DnaJ"/>
    <property type="match status" value="1"/>
</dbReference>
<evidence type="ECO:0000313" key="3">
    <source>
        <dbReference type="EMBL" id="OBA82093.1"/>
    </source>
</evidence>
<dbReference type="InterPro" id="IPR002939">
    <property type="entry name" value="DnaJ_C"/>
</dbReference>
<dbReference type="SMART" id="SM00271">
    <property type="entry name" value="DnaJ"/>
    <property type="match status" value="1"/>
</dbReference>
<dbReference type="PANTHER" id="PTHR43096:SF48">
    <property type="entry name" value="CHAPERONE PROTEIN DNAJ"/>
    <property type="match status" value="1"/>
</dbReference>
<dbReference type="Pfam" id="PF01556">
    <property type="entry name" value="DnaJ_C"/>
    <property type="match status" value="1"/>
</dbReference>
<evidence type="ECO:0000259" key="2">
    <source>
        <dbReference type="PROSITE" id="PS50076"/>
    </source>
</evidence>
<dbReference type="GO" id="GO:0051082">
    <property type="term" value="F:unfolded protein binding"/>
    <property type="evidence" value="ECO:0007669"/>
    <property type="project" value="InterPro"/>
</dbReference>
<dbReference type="Proteomes" id="UP000093962">
    <property type="component" value="Unassembled WGS sequence"/>
</dbReference>
<dbReference type="PANTHER" id="PTHR43096">
    <property type="entry name" value="DNAJ HOMOLOG 1, MITOCHONDRIAL-RELATED"/>
    <property type="match status" value="1"/>
</dbReference>
<dbReference type="AlphaFoldDB" id="A0A1A0MB95"/>
<dbReference type="GO" id="GO:0042026">
    <property type="term" value="P:protein refolding"/>
    <property type="evidence" value="ECO:0007669"/>
    <property type="project" value="TreeGrafter"/>
</dbReference>
<dbReference type="EMBL" id="LZSF01000227">
    <property type="protein sequence ID" value="OBA82093.1"/>
    <property type="molecule type" value="Genomic_DNA"/>
</dbReference>
<evidence type="ECO:0000313" key="4">
    <source>
        <dbReference type="Proteomes" id="UP000093962"/>
    </source>
</evidence>
<dbReference type="CDD" id="cd10747">
    <property type="entry name" value="DnaJ_C"/>
    <property type="match status" value="1"/>
</dbReference>
<dbReference type="SUPFAM" id="SSF49493">
    <property type="entry name" value="HSP40/DnaJ peptide-binding domain"/>
    <property type="match status" value="2"/>
</dbReference>
<dbReference type="Pfam" id="PF00226">
    <property type="entry name" value="DnaJ"/>
    <property type="match status" value="1"/>
</dbReference>
<feature type="domain" description="J" evidence="2">
    <location>
        <begin position="4"/>
        <end position="68"/>
    </location>
</feature>
<comment type="caution">
    <text evidence="3">The sequence shown here is derived from an EMBL/GenBank/DDBJ whole genome shotgun (WGS) entry which is preliminary data.</text>
</comment>
<dbReference type="GO" id="GO:0005737">
    <property type="term" value="C:cytoplasm"/>
    <property type="evidence" value="ECO:0007669"/>
    <property type="project" value="TreeGrafter"/>
</dbReference>
<dbReference type="RefSeq" id="WP_064860231.1">
    <property type="nucleotide sequence ID" value="NZ_LZSF01000227.1"/>
</dbReference>
<protein>
    <submittedName>
        <fullName evidence="3">Molecular chaperone DnaJ</fullName>
    </submittedName>
</protein>
<dbReference type="InterPro" id="IPR036869">
    <property type="entry name" value="J_dom_sf"/>
</dbReference>
<dbReference type="OrthoDB" id="9779889at2"/>
<organism evidence="3 4">
    <name type="scientific">Mycolicibacterium mucogenicum</name>
    <name type="common">Mycobacterium mucogenicum</name>
    <dbReference type="NCBI Taxonomy" id="56689"/>
    <lineage>
        <taxon>Bacteria</taxon>
        <taxon>Bacillati</taxon>
        <taxon>Actinomycetota</taxon>
        <taxon>Actinomycetes</taxon>
        <taxon>Mycobacteriales</taxon>
        <taxon>Mycobacteriaceae</taxon>
        <taxon>Mycolicibacterium</taxon>
    </lineage>
</organism>
<reference evidence="3 4" key="1">
    <citation type="submission" date="2016-06" db="EMBL/GenBank/DDBJ databases">
        <authorList>
            <person name="Kjaerup R.B."/>
            <person name="Dalgaard T.S."/>
            <person name="Juul-Madsen H.R."/>
        </authorList>
    </citation>
    <scope>NUCLEOTIDE SEQUENCE [LARGE SCALE GENOMIC DNA]</scope>
    <source>
        <strain evidence="3 4">1199456.5</strain>
    </source>
</reference>
<keyword evidence="1" id="KW-0143">Chaperone</keyword>
<dbReference type="InterPro" id="IPR001623">
    <property type="entry name" value="DnaJ_domain"/>
</dbReference>
<dbReference type="PROSITE" id="PS50076">
    <property type="entry name" value="DNAJ_2"/>
    <property type="match status" value="1"/>
</dbReference>
<gene>
    <name evidence="3" type="ORF">A5642_27960</name>
</gene>
<dbReference type="InterPro" id="IPR008971">
    <property type="entry name" value="HSP40/DnaJ_pept-bd"/>
</dbReference>